<organism evidence="1">
    <name type="scientific">Tanacetum cinerariifolium</name>
    <name type="common">Dalmatian daisy</name>
    <name type="synonym">Chrysanthemum cinerariifolium</name>
    <dbReference type="NCBI Taxonomy" id="118510"/>
    <lineage>
        <taxon>Eukaryota</taxon>
        <taxon>Viridiplantae</taxon>
        <taxon>Streptophyta</taxon>
        <taxon>Embryophyta</taxon>
        <taxon>Tracheophyta</taxon>
        <taxon>Spermatophyta</taxon>
        <taxon>Magnoliopsida</taxon>
        <taxon>eudicotyledons</taxon>
        <taxon>Gunneridae</taxon>
        <taxon>Pentapetalae</taxon>
        <taxon>asterids</taxon>
        <taxon>campanulids</taxon>
        <taxon>Asterales</taxon>
        <taxon>Asteraceae</taxon>
        <taxon>Asteroideae</taxon>
        <taxon>Anthemideae</taxon>
        <taxon>Anthemidinae</taxon>
        <taxon>Tanacetum</taxon>
    </lineage>
</organism>
<protein>
    <submittedName>
        <fullName evidence="1">Uncharacterized protein</fullName>
    </submittedName>
</protein>
<evidence type="ECO:0000313" key="1">
    <source>
        <dbReference type="EMBL" id="GFC59875.1"/>
    </source>
</evidence>
<comment type="caution">
    <text evidence="1">The sequence shown here is derived from an EMBL/GenBank/DDBJ whole genome shotgun (WGS) entry which is preliminary data.</text>
</comment>
<dbReference type="AlphaFoldDB" id="A0A699Q8E5"/>
<sequence>MNKEDLFRVNDLDDNEVIVDVTVGENIEQDATVAKKEVSIADDELVTTTEEVEGTTAATTPQISKDDLKLAQTLKEIKAAKPKARGVSSQPSQLLQAKDKEAQIKAKIEEEGRIAKEKDEENIALIEEYDNVQATIDADKQLIEQLQA</sequence>
<accession>A0A699Q8E5</accession>
<gene>
    <name evidence="1" type="ORF">Tci_831845</name>
</gene>
<name>A0A699Q8E5_TANCI</name>
<reference evidence="1" key="1">
    <citation type="journal article" date="2019" name="Sci. Rep.">
        <title>Draft genome of Tanacetum cinerariifolium, the natural source of mosquito coil.</title>
        <authorList>
            <person name="Yamashiro T."/>
            <person name="Shiraishi A."/>
            <person name="Satake H."/>
            <person name="Nakayama K."/>
        </authorList>
    </citation>
    <scope>NUCLEOTIDE SEQUENCE</scope>
</reference>
<dbReference type="EMBL" id="BKCJ010983241">
    <property type="protein sequence ID" value="GFC59875.1"/>
    <property type="molecule type" value="Genomic_DNA"/>
</dbReference>
<proteinExistence type="predicted"/>